<name>A0A2A3EDZ5_APICC</name>
<dbReference type="OrthoDB" id="5852896at2759"/>
<feature type="coiled-coil region" evidence="3">
    <location>
        <begin position="307"/>
        <end position="334"/>
    </location>
</feature>
<evidence type="ECO:0000256" key="1">
    <source>
        <dbReference type="ARBA" id="ARBA00009078"/>
    </source>
</evidence>
<dbReference type="AlphaFoldDB" id="A0A2A3EDZ5"/>
<evidence type="ECO:0000313" key="5">
    <source>
        <dbReference type="EMBL" id="PBC30003.1"/>
    </source>
</evidence>
<evidence type="ECO:0000256" key="2">
    <source>
        <dbReference type="ARBA" id="ARBA00021561"/>
    </source>
</evidence>
<dbReference type="Proteomes" id="UP000242457">
    <property type="component" value="Unassembled WGS sequence"/>
</dbReference>
<evidence type="ECO:0000256" key="4">
    <source>
        <dbReference type="SAM" id="MobiDB-lite"/>
    </source>
</evidence>
<dbReference type="PANTHER" id="PTHR21531:SF0">
    <property type="entry name" value="PROTEIN LTV1 HOMOLOG"/>
    <property type="match status" value="1"/>
</dbReference>
<feature type="compositionally biased region" description="Basic and acidic residues" evidence="4">
    <location>
        <begin position="436"/>
        <end position="451"/>
    </location>
</feature>
<accession>A0A2A3EDZ5</accession>
<keyword evidence="3" id="KW-0175">Coiled coil</keyword>
<dbReference type="GO" id="GO:0005829">
    <property type="term" value="C:cytosol"/>
    <property type="evidence" value="ECO:0007669"/>
    <property type="project" value="TreeGrafter"/>
</dbReference>
<proteinExistence type="inferred from homology"/>
<dbReference type="EMBL" id="KZ288269">
    <property type="protein sequence ID" value="PBC30003.1"/>
    <property type="molecule type" value="Genomic_DNA"/>
</dbReference>
<comment type="similarity">
    <text evidence="1">Belongs to the LTV1 family.</text>
</comment>
<evidence type="ECO:0000256" key="3">
    <source>
        <dbReference type="SAM" id="Coils"/>
    </source>
</evidence>
<evidence type="ECO:0000313" key="6">
    <source>
        <dbReference type="Proteomes" id="UP000242457"/>
    </source>
</evidence>
<dbReference type="GO" id="GO:0005634">
    <property type="term" value="C:nucleus"/>
    <property type="evidence" value="ECO:0007669"/>
    <property type="project" value="TreeGrafter"/>
</dbReference>
<protein>
    <recommendedName>
        <fullName evidence="2">Protein LTV1 homolog</fullName>
    </recommendedName>
</protein>
<keyword evidence="6" id="KW-1185">Reference proteome</keyword>
<dbReference type="InterPro" id="IPR007307">
    <property type="entry name" value="Ltv1"/>
</dbReference>
<gene>
    <name evidence="5" type="ORF">APICC_06415</name>
</gene>
<organism evidence="5 6">
    <name type="scientific">Apis cerana cerana</name>
    <name type="common">Oriental honeybee</name>
    <dbReference type="NCBI Taxonomy" id="94128"/>
    <lineage>
        <taxon>Eukaryota</taxon>
        <taxon>Metazoa</taxon>
        <taxon>Ecdysozoa</taxon>
        <taxon>Arthropoda</taxon>
        <taxon>Hexapoda</taxon>
        <taxon>Insecta</taxon>
        <taxon>Pterygota</taxon>
        <taxon>Neoptera</taxon>
        <taxon>Endopterygota</taxon>
        <taxon>Hymenoptera</taxon>
        <taxon>Apocrita</taxon>
        <taxon>Aculeata</taxon>
        <taxon>Apoidea</taxon>
        <taxon>Anthophila</taxon>
        <taxon>Apidae</taxon>
        <taxon>Apis</taxon>
    </lineage>
</organism>
<dbReference type="GO" id="GO:0042274">
    <property type="term" value="P:ribosomal small subunit biogenesis"/>
    <property type="evidence" value="ECO:0007669"/>
    <property type="project" value="InterPro"/>
</dbReference>
<dbReference type="GO" id="GO:0030688">
    <property type="term" value="C:preribosome, small subunit precursor"/>
    <property type="evidence" value="ECO:0007669"/>
    <property type="project" value="TreeGrafter"/>
</dbReference>
<dbReference type="STRING" id="94128.A0A2A3EDZ5"/>
<feature type="region of interest" description="Disordered" evidence="4">
    <location>
        <begin position="432"/>
        <end position="451"/>
    </location>
</feature>
<sequence>MKILFRLRTTERMLSCFVTPKGKTKKFIDKKNSVTFHLVHRSQRDPLIADETAPQRVLVPIGDTQAAKFEKKKDDSKRKEEQRKYGIYFDDDYDYLQHLKDVNTLTAEWERVDSTTSKINESHNAPKINLPSSVFASNVEEKVGLLNKAAPISGLQLDLDPDIVAAMDDDFDYDNPENQLEDNFMELANTNNSDILEEEYDEASDISSERHMELSDEEEDEVCSLNGPQYTFKEEETKSRFTEYSMSSSVIRRNEQLTLLDDKFEKMYTAYDDNEIGALDCDEIEGHIAPNSDLILQCATEFEKKKNENADNVAQLMKDKMKILENEYSSSEDEDSLEELIVNAREKDKWDCESIISTYSNIYNHPKLISEPKHPQKIKINPKTGIPRNILDGSSEKLTAKTLAQFDQQNEYCKSKYPQSIAETMKSTLSTLSIRSKNETPEERKERKKALKEYRKERRIERKANTEAFKEEKKRQEKILLNNRQNIQGNKIF</sequence>
<dbReference type="PANTHER" id="PTHR21531">
    <property type="entry name" value="LOW-TEMPERATURE VIABILITY PROTEIN LTV1-RELATED"/>
    <property type="match status" value="1"/>
</dbReference>
<reference evidence="5 6" key="1">
    <citation type="submission" date="2014-07" db="EMBL/GenBank/DDBJ databases">
        <title>Genomic and transcriptomic analysis on Apis cerana provide comprehensive insights into honey bee biology.</title>
        <authorList>
            <person name="Diao Q."/>
            <person name="Sun L."/>
            <person name="Zheng H."/>
            <person name="Zheng H."/>
            <person name="Xu S."/>
            <person name="Wang S."/>
            <person name="Zeng Z."/>
            <person name="Hu F."/>
            <person name="Su S."/>
            <person name="Wu J."/>
        </authorList>
    </citation>
    <scope>NUCLEOTIDE SEQUENCE [LARGE SCALE GENOMIC DNA]</scope>
    <source>
        <tissue evidence="5">Pupae without intestine</tissue>
    </source>
</reference>
<dbReference type="GO" id="GO:0000056">
    <property type="term" value="P:ribosomal small subunit export from nucleus"/>
    <property type="evidence" value="ECO:0007669"/>
    <property type="project" value="TreeGrafter"/>
</dbReference>
<dbReference type="Pfam" id="PF04180">
    <property type="entry name" value="LTV"/>
    <property type="match status" value="2"/>
</dbReference>